<dbReference type="EMBL" id="VBAP01000031">
    <property type="protein sequence ID" value="TMI76068.1"/>
    <property type="molecule type" value="Genomic_DNA"/>
</dbReference>
<gene>
    <name evidence="4" type="ORF">E6H05_04930</name>
</gene>
<feature type="domain" description="Inosine/uridine-preferring nucleoside hydrolase" evidence="3">
    <location>
        <begin position="7"/>
        <end position="301"/>
    </location>
</feature>
<comment type="caution">
    <text evidence="4">The sequence shown here is derived from an EMBL/GenBank/DDBJ whole genome shotgun (WGS) entry which is preliminary data.</text>
</comment>
<organism evidence="4 5">
    <name type="scientific">Candidatus Segetimicrobium genomatis</name>
    <dbReference type="NCBI Taxonomy" id="2569760"/>
    <lineage>
        <taxon>Bacteria</taxon>
        <taxon>Bacillati</taxon>
        <taxon>Candidatus Sysuimicrobiota</taxon>
        <taxon>Candidatus Sysuimicrobiia</taxon>
        <taxon>Candidatus Sysuimicrobiales</taxon>
        <taxon>Candidatus Segetimicrobiaceae</taxon>
        <taxon>Candidatus Segetimicrobium</taxon>
    </lineage>
</organism>
<evidence type="ECO:0000256" key="2">
    <source>
        <dbReference type="ARBA" id="ARBA00023295"/>
    </source>
</evidence>
<protein>
    <submittedName>
        <fullName evidence="4">Nucleoside hydrolase</fullName>
    </submittedName>
</protein>
<reference evidence="4 5" key="1">
    <citation type="journal article" date="2019" name="Nat. Microbiol.">
        <title>Mediterranean grassland soil C-N compound turnover is dependent on rainfall and depth, and is mediated by genomically divergent microorganisms.</title>
        <authorList>
            <person name="Diamond S."/>
            <person name="Andeer P.F."/>
            <person name="Li Z."/>
            <person name="Crits-Christoph A."/>
            <person name="Burstein D."/>
            <person name="Anantharaman K."/>
            <person name="Lane K.R."/>
            <person name="Thomas B.C."/>
            <person name="Pan C."/>
            <person name="Northen T.R."/>
            <person name="Banfield J.F."/>
        </authorList>
    </citation>
    <scope>NUCLEOTIDE SEQUENCE [LARGE SCALE GENOMIC DNA]</scope>
    <source>
        <strain evidence="4">NP_8</strain>
    </source>
</reference>
<dbReference type="Proteomes" id="UP000318834">
    <property type="component" value="Unassembled WGS sequence"/>
</dbReference>
<dbReference type="Pfam" id="PF01156">
    <property type="entry name" value="IU_nuc_hydro"/>
    <property type="match status" value="1"/>
</dbReference>
<dbReference type="AlphaFoldDB" id="A0A537IXM6"/>
<sequence>MGEVRRVIIDTDPGIDDTMAIMLALASPELRVEGLTTVRGNVGVEQCARNAVTILEIAGHADIPVAVGADTPLVRSYHGHGSTVHGQDGLGETGLSGVRPVPDRRAVDFLISRITASPGELTLIALGPLTNLALAVSVDPRLPRRVREVIVMGGAVATRGNATPVAEANINNDPEAARIVFHAGWPVTLVGLDVTHKVTMTPAYLQRLAAAHTPVTDLITKITPFYLGAYKRMVGIDGFYVHDPTAVAAAIRPALFEIRELYVDVVTDSERALGQTIADFRNQWKMAPNLRVCLNVDAQGILDLYLERVAGYRVPA</sequence>
<dbReference type="InterPro" id="IPR023186">
    <property type="entry name" value="IUNH"/>
</dbReference>
<dbReference type="SUPFAM" id="SSF53590">
    <property type="entry name" value="Nucleoside hydrolase"/>
    <property type="match status" value="1"/>
</dbReference>
<evidence type="ECO:0000313" key="5">
    <source>
        <dbReference type="Proteomes" id="UP000318834"/>
    </source>
</evidence>
<dbReference type="GO" id="GO:0006152">
    <property type="term" value="P:purine nucleoside catabolic process"/>
    <property type="evidence" value="ECO:0007669"/>
    <property type="project" value="TreeGrafter"/>
</dbReference>
<evidence type="ECO:0000313" key="4">
    <source>
        <dbReference type="EMBL" id="TMI76068.1"/>
    </source>
</evidence>
<keyword evidence="1 4" id="KW-0378">Hydrolase</keyword>
<dbReference type="InterPro" id="IPR001910">
    <property type="entry name" value="Inosine/uridine_hydrolase_dom"/>
</dbReference>
<dbReference type="GO" id="GO:0008477">
    <property type="term" value="F:purine nucleosidase activity"/>
    <property type="evidence" value="ECO:0007669"/>
    <property type="project" value="TreeGrafter"/>
</dbReference>
<dbReference type="PANTHER" id="PTHR12304:SF4">
    <property type="entry name" value="URIDINE NUCLEOSIDASE"/>
    <property type="match status" value="1"/>
</dbReference>
<accession>A0A537IXM6</accession>
<dbReference type="InterPro" id="IPR036452">
    <property type="entry name" value="Ribo_hydro-like"/>
</dbReference>
<evidence type="ECO:0000259" key="3">
    <source>
        <dbReference type="Pfam" id="PF01156"/>
    </source>
</evidence>
<dbReference type="Gene3D" id="3.90.245.10">
    <property type="entry name" value="Ribonucleoside hydrolase-like"/>
    <property type="match status" value="1"/>
</dbReference>
<dbReference type="PANTHER" id="PTHR12304">
    <property type="entry name" value="INOSINE-URIDINE PREFERRING NUCLEOSIDE HYDROLASE"/>
    <property type="match status" value="1"/>
</dbReference>
<proteinExistence type="predicted"/>
<dbReference type="CDD" id="cd02650">
    <property type="entry name" value="nuc_hydro_CaPnhB"/>
    <property type="match status" value="1"/>
</dbReference>
<evidence type="ECO:0000256" key="1">
    <source>
        <dbReference type="ARBA" id="ARBA00022801"/>
    </source>
</evidence>
<keyword evidence="2" id="KW-0326">Glycosidase</keyword>
<name>A0A537IXM6_9BACT</name>
<dbReference type="GO" id="GO:0005829">
    <property type="term" value="C:cytosol"/>
    <property type="evidence" value="ECO:0007669"/>
    <property type="project" value="TreeGrafter"/>
</dbReference>